<dbReference type="Pfam" id="PF12695">
    <property type="entry name" value="Abhydrolase_5"/>
    <property type="match status" value="1"/>
</dbReference>
<protein>
    <recommendedName>
        <fullName evidence="1">Alpha/beta hydrolase fold-5 domain-containing protein</fullName>
    </recommendedName>
</protein>
<accession>A0ABS4X6I4</accession>
<dbReference type="Proteomes" id="UP001519290">
    <property type="component" value="Unassembled WGS sequence"/>
</dbReference>
<reference evidence="2 3" key="1">
    <citation type="submission" date="2021-03" db="EMBL/GenBank/DDBJ databases">
        <title>Sequencing the genomes of 1000 actinobacteria strains.</title>
        <authorList>
            <person name="Klenk H.-P."/>
        </authorList>
    </citation>
    <scope>NUCLEOTIDE SEQUENCE [LARGE SCALE GENOMIC DNA]</scope>
    <source>
        <strain evidence="2 3">DSM 14566</strain>
    </source>
</reference>
<keyword evidence="3" id="KW-1185">Reference proteome</keyword>
<sequence>MTASPRLRSWAFRLLAALAVLVLVAVVALVAWSRIGVMEAEPGPLEEVVQDPRIALAEDSSTLVLQPADGDASPTGLVFYPGAKVAPEAYAARLSTLVTDHGMTVVIVKPWLHLALFDRRGLNTFTREAPEVETWMVGGHSLGGVRACQVAPAVDALVLLGSYCAGDIADSGVPVLSLSGSEDGLSTPDKIAGSRDLLPADATMVEIDGASHASFGDYGPQDGDGAPLISDATTDHEVSAAMAEFLESEQLGAR</sequence>
<evidence type="ECO:0000259" key="1">
    <source>
        <dbReference type="Pfam" id="PF12695"/>
    </source>
</evidence>
<organism evidence="2 3">
    <name type="scientific">Brachybacterium sacelli</name>
    <dbReference type="NCBI Taxonomy" id="173364"/>
    <lineage>
        <taxon>Bacteria</taxon>
        <taxon>Bacillati</taxon>
        <taxon>Actinomycetota</taxon>
        <taxon>Actinomycetes</taxon>
        <taxon>Micrococcales</taxon>
        <taxon>Dermabacteraceae</taxon>
        <taxon>Brachybacterium</taxon>
    </lineage>
</organism>
<dbReference type="InterPro" id="IPR029059">
    <property type="entry name" value="AB_hydrolase_5"/>
</dbReference>
<comment type="caution">
    <text evidence="2">The sequence shown here is derived from an EMBL/GenBank/DDBJ whole genome shotgun (WGS) entry which is preliminary data.</text>
</comment>
<proteinExistence type="predicted"/>
<dbReference type="InterPro" id="IPR029058">
    <property type="entry name" value="AB_hydrolase_fold"/>
</dbReference>
<dbReference type="SUPFAM" id="SSF53474">
    <property type="entry name" value="alpha/beta-Hydrolases"/>
    <property type="match status" value="1"/>
</dbReference>
<dbReference type="RefSeq" id="WP_209904963.1">
    <property type="nucleotide sequence ID" value="NZ_BAAAJW010000001.1"/>
</dbReference>
<dbReference type="Gene3D" id="3.40.50.1820">
    <property type="entry name" value="alpha/beta hydrolase"/>
    <property type="match status" value="1"/>
</dbReference>
<dbReference type="EMBL" id="JAGIOD010000002">
    <property type="protein sequence ID" value="MBP2384077.1"/>
    <property type="molecule type" value="Genomic_DNA"/>
</dbReference>
<evidence type="ECO:0000313" key="3">
    <source>
        <dbReference type="Proteomes" id="UP001519290"/>
    </source>
</evidence>
<name>A0ABS4X6I4_9MICO</name>
<feature type="domain" description="Alpha/beta hydrolase fold-5" evidence="1">
    <location>
        <begin position="76"/>
        <end position="232"/>
    </location>
</feature>
<gene>
    <name evidence="2" type="ORF">JOF43_004066</name>
</gene>
<evidence type="ECO:0000313" key="2">
    <source>
        <dbReference type="EMBL" id="MBP2384077.1"/>
    </source>
</evidence>